<dbReference type="GO" id="GO:0003700">
    <property type="term" value="F:DNA-binding transcription factor activity"/>
    <property type="evidence" value="ECO:0007669"/>
    <property type="project" value="InterPro"/>
</dbReference>
<accession>A0A1J5QHM1</accession>
<comment type="similarity">
    <text evidence="1">In the C-terminal section; belongs to the class-I pyridoxal-phosphate-dependent aminotransferase family.</text>
</comment>
<dbReference type="Pfam" id="PF00155">
    <property type="entry name" value="Aminotran_1_2"/>
    <property type="match status" value="1"/>
</dbReference>
<keyword evidence="4" id="KW-0238">DNA-binding</keyword>
<name>A0A1J5QHM1_9ZZZZ</name>
<dbReference type="PANTHER" id="PTHR46577">
    <property type="entry name" value="HTH-TYPE TRANSCRIPTIONAL REGULATORY PROTEIN GABR"/>
    <property type="match status" value="1"/>
</dbReference>
<dbReference type="SUPFAM" id="SSF53383">
    <property type="entry name" value="PLP-dependent transferases"/>
    <property type="match status" value="1"/>
</dbReference>
<dbReference type="CDD" id="cd07377">
    <property type="entry name" value="WHTH_GntR"/>
    <property type="match status" value="1"/>
</dbReference>
<evidence type="ECO:0000256" key="1">
    <source>
        <dbReference type="ARBA" id="ARBA00005384"/>
    </source>
</evidence>
<dbReference type="InterPro" id="IPR051446">
    <property type="entry name" value="HTH_trans_reg/aminotransferase"/>
</dbReference>
<evidence type="ECO:0000256" key="4">
    <source>
        <dbReference type="ARBA" id="ARBA00023125"/>
    </source>
</evidence>
<dbReference type="InterPro" id="IPR000524">
    <property type="entry name" value="Tscrpt_reg_HTH_GntR"/>
</dbReference>
<feature type="domain" description="HTH gntR-type" evidence="6">
    <location>
        <begin position="22"/>
        <end position="91"/>
    </location>
</feature>
<keyword evidence="5" id="KW-0804">Transcription</keyword>
<dbReference type="InterPro" id="IPR015421">
    <property type="entry name" value="PyrdxlP-dep_Trfase_major"/>
</dbReference>
<dbReference type="GO" id="GO:0030170">
    <property type="term" value="F:pyridoxal phosphate binding"/>
    <property type="evidence" value="ECO:0007669"/>
    <property type="project" value="InterPro"/>
</dbReference>
<reference evidence="7" key="1">
    <citation type="submission" date="2016-10" db="EMBL/GenBank/DDBJ databases">
        <title>Sequence of Gallionella enrichment culture.</title>
        <authorList>
            <person name="Poehlein A."/>
            <person name="Muehling M."/>
            <person name="Daniel R."/>
        </authorList>
    </citation>
    <scope>NUCLEOTIDE SEQUENCE</scope>
</reference>
<evidence type="ECO:0000256" key="3">
    <source>
        <dbReference type="ARBA" id="ARBA00023015"/>
    </source>
</evidence>
<dbReference type="InterPro" id="IPR004839">
    <property type="entry name" value="Aminotransferase_I/II_large"/>
</dbReference>
<dbReference type="EMBL" id="MLJW01000745">
    <property type="protein sequence ID" value="OIQ83006.1"/>
    <property type="molecule type" value="Genomic_DNA"/>
</dbReference>
<dbReference type="SMART" id="SM00345">
    <property type="entry name" value="HTH_GNTR"/>
    <property type="match status" value="1"/>
</dbReference>
<comment type="caution">
    <text evidence="7">The sequence shown here is derived from an EMBL/GenBank/DDBJ whole genome shotgun (WGS) entry which is preliminary data.</text>
</comment>
<dbReference type="InterPro" id="IPR015424">
    <property type="entry name" value="PyrdxlP-dep_Trfase"/>
</dbReference>
<organism evidence="7">
    <name type="scientific">mine drainage metagenome</name>
    <dbReference type="NCBI Taxonomy" id="410659"/>
    <lineage>
        <taxon>unclassified sequences</taxon>
        <taxon>metagenomes</taxon>
        <taxon>ecological metagenomes</taxon>
    </lineage>
</organism>
<dbReference type="PANTHER" id="PTHR46577:SF1">
    <property type="entry name" value="HTH-TYPE TRANSCRIPTIONAL REGULATORY PROTEIN GABR"/>
    <property type="match status" value="1"/>
</dbReference>
<keyword evidence="2" id="KW-0663">Pyridoxal phosphate</keyword>
<keyword evidence="3" id="KW-0805">Transcription regulation</keyword>
<dbReference type="AlphaFoldDB" id="A0A1J5QHM1"/>
<dbReference type="InterPro" id="IPR036388">
    <property type="entry name" value="WH-like_DNA-bd_sf"/>
</dbReference>
<dbReference type="PROSITE" id="PS50949">
    <property type="entry name" value="HTH_GNTR"/>
    <property type="match status" value="1"/>
</dbReference>
<dbReference type="GO" id="GO:0003677">
    <property type="term" value="F:DNA binding"/>
    <property type="evidence" value="ECO:0007669"/>
    <property type="project" value="UniProtKB-KW"/>
</dbReference>
<evidence type="ECO:0000259" key="6">
    <source>
        <dbReference type="PROSITE" id="PS50949"/>
    </source>
</evidence>
<evidence type="ECO:0000313" key="7">
    <source>
        <dbReference type="EMBL" id="OIQ83006.1"/>
    </source>
</evidence>
<evidence type="ECO:0000256" key="2">
    <source>
        <dbReference type="ARBA" id="ARBA00022898"/>
    </source>
</evidence>
<dbReference type="Gene3D" id="1.10.10.10">
    <property type="entry name" value="Winged helix-like DNA-binding domain superfamily/Winged helix DNA-binding domain"/>
    <property type="match status" value="1"/>
</dbReference>
<dbReference type="Gene3D" id="3.40.640.10">
    <property type="entry name" value="Type I PLP-dependent aspartate aminotransferase-like (Major domain)"/>
    <property type="match status" value="1"/>
</dbReference>
<sequence length="492" mass="53585">MRRNEMVCELIALEFGAGSNSDLLHKRLYSAIRRAIVGGRLPAGAPLPGTRVLATELGLGRNTVARAYERLLAEGYAENGAAGRSSFVSGAAQALRPSCRPARSSAGISRRGVELMHGAGASPIQRGAFVAGVPDSSHFPFDVWRRLLARHYRAEHGDLLQYTQSGYGPLKRALAQYLNITRSVQCAPQQVIIVNGTHQGLDLAARLLADHGDRAWIEDPGYWGARNVLRAAGLQLEPVAVDAQGIVPSEAQWRAPPRLIMVSPSSQYPTGAVLPLERRMRLLEAAAAAGSWILEDDYDNELRQHAAPVASLFGLSRAQRVIYLGTFSKVMFPGLRMSYMVVPESLVDVFTVGNAELYRGGRLPEQATLAEFIESGHFSTHIARMRGIYRERREALRAVLDSRLGGALDIASAQAGLQMACVFREPLDDRQLSADALREGMVVRPLSPYYLDPERSASGMNLGFAAVPVPTIEPAAHRLSDLIERRLRGGRA</sequence>
<dbReference type="CDD" id="cd00609">
    <property type="entry name" value="AAT_like"/>
    <property type="match status" value="1"/>
</dbReference>
<protein>
    <submittedName>
        <fullName evidence="7">HTH-type transcriptional regulatory protein GabR</fullName>
    </submittedName>
</protein>
<dbReference type="Pfam" id="PF00392">
    <property type="entry name" value="GntR"/>
    <property type="match status" value="1"/>
</dbReference>
<dbReference type="InterPro" id="IPR036390">
    <property type="entry name" value="WH_DNA-bd_sf"/>
</dbReference>
<proteinExistence type="inferred from homology"/>
<gene>
    <name evidence="7" type="primary">gabR_5</name>
    <name evidence="7" type="ORF">GALL_351940</name>
</gene>
<evidence type="ECO:0000256" key="5">
    <source>
        <dbReference type="ARBA" id="ARBA00023163"/>
    </source>
</evidence>
<dbReference type="SUPFAM" id="SSF46785">
    <property type="entry name" value="Winged helix' DNA-binding domain"/>
    <property type="match status" value="1"/>
</dbReference>